<sequence length="38" mass="4360">MRWASLQIILGQSKKCHLSKQAIRSVILITLTEVKRLP</sequence>
<protein>
    <submittedName>
        <fullName evidence="1">Uncharacterized protein</fullName>
    </submittedName>
</protein>
<proteinExistence type="predicted"/>
<reference evidence="1" key="2">
    <citation type="journal article" date="2015" name="Data Brief">
        <title>Shoot transcriptome of the giant reed, Arundo donax.</title>
        <authorList>
            <person name="Barrero R.A."/>
            <person name="Guerrero F.D."/>
            <person name="Moolhuijzen P."/>
            <person name="Goolsby J.A."/>
            <person name="Tidwell J."/>
            <person name="Bellgard S.E."/>
            <person name="Bellgard M.I."/>
        </authorList>
    </citation>
    <scope>NUCLEOTIDE SEQUENCE</scope>
    <source>
        <tissue evidence="1">Shoot tissue taken approximately 20 cm above the soil surface</tissue>
    </source>
</reference>
<dbReference type="AlphaFoldDB" id="A0A0A8YFN2"/>
<name>A0A0A8YFN2_ARUDO</name>
<evidence type="ECO:0000313" key="1">
    <source>
        <dbReference type="EMBL" id="JAD24533.1"/>
    </source>
</evidence>
<accession>A0A0A8YFN2</accession>
<dbReference type="EMBL" id="GBRH01273362">
    <property type="protein sequence ID" value="JAD24533.1"/>
    <property type="molecule type" value="Transcribed_RNA"/>
</dbReference>
<organism evidence="1">
    <name type="scientific">Arundo donax</name>
    <name type="common">Giant reed</name>
    <name type="synonym">Donax arundinaceus</name>
    <dbReference type="NCBI Taxonomy" id="35708"/>
    <lineage>
        <taxon>Eukaryota</taxon>
        <taxon>Viridiplantae</taxon>
        <taxon>Streptophyta</taxon>
        <taxon>Embryophyta</taxon>
        <taxon>Tracheophyta</taxon>
        <taxon>Spermatophyta</taxon>
        <taxon>Magnoliopsida</taxon>
        <taxon>Liliopsida</taxon>
        <taxon>Poales</taxon>
        <taxon>Poaceae</taxon>
        <taxon>PACMAD clade</taxon>
        <taxon>Arundinoideae</taxon>
        <taxon>Arundineae</taxon>
        <taxon>Arundo</taxon>
    </lineage>
</organism>
<reference evidence="1" key="1">
    <citation type="submission" date="2014-09" db="EMBL/GenBank/DDBJ databases">
        <authorList>
            <person name="Magalhaes I.L.F."/>
            <person name="Oliveira U."/>
            <person name="Santos F.R."/>
            <person name="Vidigal T.H.D.A."/>
            <person name="Brescovit A.D."/>
            <person name="Santos A.J."/>
        </authorList>
    </citation>
    <scope>NUCLEOTIDE SEQUENCE</scope>
    <source>
        <tissue evidence="1">Shoot tissue taken approximately 20 cm above the soil surface</tissue>
    </source>
</reference>